<comment type="caution">
    <text evidence="1">The sequence shown here is derived from an EMBL/GenBank/DDBJ whole genome shotgun (WGS) entry which is preliminary data.</text>
</comment>
<evidence type="ECO:0000313" key="2">
    <source>
        <dbReference type="Proteomes" id="UP000316371"/>
    </source>
</evidence>
<organism evidence="1 2">
    <name type="scientific">Flavobacterium restrictum</name>
    <dbReference type="NCBI Taxonomy" id="2594428"/>
    <lineage>
        <taxon>Bacteria</taxon>
        <taxon>Pseudomonadati</taxon>
        <taxon>Bacteroidota</taxon>
        <taxon>Flavobacteriia</taxon>
        <taxon>Flavobacteriales</taxon>
        <taxon>Flavobacteriaceae</taxon>
        <taxon>Flavobacterium</taxon>
    </lineage>
</organism>
<accession>A0A553DT25</accession>
<proteinExistence type="predicted"/>
<reference evidence="1 2" key="1">
    <citation type="submission" date="2019-07" db="EMBL/GenBank/DDBJ databases">
        <title>Novel species of Flavobacterium.</title>
        <authorList>
            <person name="Liu Q."/>
            <person name="Xin Y.-H."/>
        </authorList>
    </citation>
    <scope>NUCLEOTIDE SEQUENCE [LARGE SCALE GENOMIC DNA]</scope>
    <source>
        <strain evidence="1 2">LB1R34</strain>
    </source>
</reference>
<gene>
    <name evidence="1" type="ORF">FNW21_14095</name>
</gene>
<evidence type="ECO:0008006" key="3">
    <source>
        <dbReference type="Google" id="ProtNLM"/>
    </source>
</evidence>
<dbReference type="InterPro" id="IPR011030">
    <property type="entry name" value="Lipovitellin_superhlx_dom"/>
</dbReference>
<dbReference type="RefSeq" id="WP_144257398.1">
    <property type="nucleotide sequence ID" value="NZ_VJZT01000018.1"/>
</dbReference>
<dbReference type="AlphaFoldDB" id="A0A553DT25"/>
<keyword evidence="2" id="KW-1185">Reference proteome</keyword>
<dbReference type="SUPFAM" id="SSF48431">
    <property type="entry name" value="Lipovitellin-phosvitin complex, superhelical domain"/>
    <property type="match status" value="1"/>
</dbReference>
<dbReference type="EMBL" id="VJZT01000018">
    <property type="protein sequence ID" value="TRX35948.1"/>
    <property type="molecule type" value="Genomic_DNA"/>
</dbReference>
<name>A0A553DT25_9FLAO</name>
<dbReference type="Proteomes" id="UP000316371">
    <property type="component" value="Unassembled WGS sequence"/>
</dbReference>
<protein>
    <recommendedName>
        <fullName evidence="3">Immunity protein 30 domain-containing protein</fullName>
    </recommendedName>
</protein>
<evidence type="ECO:0000313" key="1">
    <source>
        <dbReference type="EMBL" id="TRX35948.1"/>
    </source>
</evidence>
<sequence>MEDFNKLKERVVDSKKQSVSELIEFINATNNHESRRELIFTLIYNFKDDRIIATLVNLIKREDLKHYNGSIIYACEEYSSEECKPYLEMFVDIVIDGDYEASWGSASLILNFPAPYDVWETELLDKLLAKLKSAMNDDENGNKEFIEAVLKAFEEN</sequence>